<reference evidence="2 3" key="1">
    <citation type="submission" date="2020-08" db="EMBL/GenBank/DDBJ databases">
        <title>A Genomic Blueprint of the Chicken Gut Microbiome.</title>
        <authorList>
            <person name="Gilroy R."/>
            <person name="Ravi A."/>
            <person name="Getino M."/>
            <person name="Pursley I."/>
            <person name="Horton D.L."/>
            <person name="Alikhan N.-F."/>
            <person name="Baker D."/>
            <person name="Gharbi K."/>
            <person name="Hall N."/>
            <person name="Watson M."/>
            <person name="Adriaenssens E.M."/>
            <person name="Foster-Nyarko E."/>
            <person name="Jarju S."/>
            <person name="Secka A."/>
            <person name="Antonio M."/>
            <person name="Oren A."/>
            <person name="Chaudhuri R."/>
            <person name="La Ragione R.M."/>
            <person name="Hildebrand F."/>
            <person name="Pallen M.J."/>
        </authorList>
    </citation>
    <scope>NUCLEOTIDE SEQUENCE [LARGE SCALE GENOMIC DNA]</scope>
    <source>
        <strain evidence="2 3">Sa2CUA1</strain>
    </source>
</reference>
<dbReference type="SUPFAM" id="SSF160104">
    <property type="entry name" value="Acetoacetate decarboxylase-like"/>
    <property type="match status" value="1"/>
</dbReference>
<dbReference type="Pfam" id="PF09844">
    <property type="entry name" value="DUF2071"/>
    <property type="match status" value="1"/>
</dbReference>
<dbReference type="Proteomes" id="UP000609874">
    <property type="component" value="Unassembled WGS sequence"/>
</dbReference>
<comment type="caution">
    <text evidence="2">The sequence shown here is derived from an EMBL/GenBank/DDBJ whole genome shotgun (WGS) entry which is preliminary data.</text>
</comment>
<sequence length="312" mass="34535">MISGRCWTVCVPHPKETDAHQIVRRHAPAVPFGQGRPQPPGPARRLPAQRNPPGFVEQGAGVVVRHQAGFRPSGDPWPEGPEVLPGPTLVSQRWSDAVFLHWPIPPAWAEPYLPDGVEPDVFFGSTWVGLIGFRLHRTRLAGRIPLPWLGSFTEINVRLYTRGRDGTRGVLFVSLDAARLPTVLGARALRVPYIWSRCVPTRASGATGSYGYQVRRWGSTLDSRFSVHPDYGAEATDDLSLEVTARFGAHASLFGRTFFVPNTHRRWPLYKAELQEWDTQLLASAGFPVNGAPESVLFSPGVSALFGRPWRL</sequence>
<accession>A0ABR8UQY0</accession>
<name>A0ABR8UQY0_9MICC</name>
<evidence type="ECO:0000313" key="3">
    <source>
        <dbReference type="Proteomes" id="UP000609874"/>
    </source>
</evidence>
<keyword evidence="3" id="KW-1185">Reference proteome</keyword>
<evidence type="ECO:0000256" key="1">
    <source>
        <dbReference type="SAM" id="MobiDB-lite"/>
    </source>
</evidence>
<dbReference type="EMBL" id="JACSQD010000002">
    <property type="protein sequence ID" value="MBD7994755.1"/>
    <property type="molecule type" value="Genomic_DNA"/>
</dbReference>
<dbReference type="InterPro" id="IPR018644">
    <property type="entry name" value="DUF2071"/>
</dbReference>
<organism evidence="2 3">
    <name type="scientific">Arthrobacter gallicola</name>
    <dbReference type="NCBI Taxonomy" id="2762225"/>
    <lineage>
        <taxon>Bacteria</taxon>
        <taxon>Bacillati</taxon>
        <taxon>Actinomycetota</taxon>
        <taxon>Actinomycetes</taxon>
        <taxon>Micrococcales</taxon>
        <taxon>Micrococcaceae</taxon>
        <taxon>Arthrobacter</taxon>
    </lineage>
</organism>
<protein>
    <submittedName>
        <fullName evidence="2">DUF2071 domain-containing protein</fullName>
    </submittedName>
</protein>
<gene>
    <name evidence="2" type="ORF">H9639_05525</name>
</gene>
<dbReference type="InterPro" id="IPR023375">
    <property type="entry name" value="ADC_dom_sf"/>
</dbReference>
<feature type="region of interest" description="Disordered" evidence="1">
    <location>
        <begin position="30"/>
        <end position="50"/>
    </location>
</feature>
<dbReference type="PANTHER" id="PTHR39186">
    <property type="entry name" value="DUF2071 FAMILY PROTEIN"/>
    <property type="match status" value="1"/>
</dbReference>
<proteinExistence type="predicted"/>
<dbReference type="PANTHER" id="PTHR39186:SF1">
    <property type="entry name" value="DUF2071 DOMAIN-CONTAINING PROTEIN"/>
    <property type="match status" value="1"/>
</dbReference>
<evidence type="ECO:0000313" key="2">
    <source>
        <dbReference type="EMBL" id="MBD7994755.1"/>
    </source>
</evidence>